<sequence>VGELVSKSKRVPGGLWRSDVEFSDGRVDIWLQRSKTDQWAVTDYLVQGGGRRVWIVGHSFVCWAERRAAARRIGVQLGFPERQVTVQWFGFPGLQWPGLFDRLVENASSNEHPHVLVLHAGGNDMGVMSQKDLVRLMKLDVDKIRSLFPGVVVVWSEMVPRLVWRWALDHLAMERSRIKLNKLLSAFVRRSGGVVIRHKLLERARPGFYRRDGVHLAEVGLDVFLLDLADGVKRAFQLWSGVAQPA</sequence>
<dbReference type="AlphaFoldDB" id="A0A974DJE3"/>
<dbReference type="Gene3D" id="3.40.50.1110">
    <property type="entry name" value="SGNH hydrolase"/>
    <property type="match status" value="1"/>
</dbReference>
<gene>
    <name evidence="1" type="ORF">XELAEV_18014983mg</name>
</gene>
<dbReference type="EMBL" id="CM004469">
    <property type="protein sequence ID" value="OCT91926.1"/>
    <property type="molecule type" value="Genomic_DNA"/>
</dbReference>
<evidence type="ECO:0000313" key="2">
    <source>
        <dbReference type="Proteomes" id="UP000694892"/>
    </source>
</evidence>
<dbReference type="SUPFAM" id="SSF52266">
    <property type="entry name" value="SGNH hydrolase"/>
    <property type="match status" value="1"/>
</dbReference>
<protein>
    <recommendedName>
        <fullName evidence="3">SGNH hydrolase-type esterase domain-containing protein</fullName>
    </recommendedName>
</protein>
<accession>A0A974DJE3</accession>
<organism evidence="1 2">
    <name type="scientific">Xenopus laevis</name>
    <name type="common">African clawed frog</name>
    <dbReference type="NCBI Taxonomy" id="8355"/>
    <lineage>
        <taxon>Eukaryota</taxon>
        <taxon>Metazoa</taxon>
        <taxon>Chordata</taxon>
        <taxon>Craniata</taxon>
        <taxon>Vertebrata</taxon>
        <taxon>Euteleostomi</taxon>
        <taxon>Amphibia</taxon>
        <taxon>Batrachia</taxon>
        <taxon>Anura</taxon>
        <taxon>Pipoidea</taxon>
        <taxon>Pipidae</taxon>
        <taxon>Xenopodinae</taxon>
        <taxon>Xenopus</taxon>
        <taxon>Xenopus</taxon>
    </lineage>
</organism>
<evidence type="ECO:0000313" key="1">
    <source>
        <dbReference type="EMBL" id="OCT91926.1"/>
    </source>
</evidence>
<evidence type="ECO:0008006" key="3">
    <source>
        <dbReference type="Google" id="ProtNLM"/>
    </source>
</evidence>
<feature type="non-terminal residue" evidence="1">
    <location>
        <position position="1"/>
    </location>
</feature>
<dbReference type="OMA" id="EIWICGN"/>
<dbReference type="Proteomes" id="UP000694892">
    <property type="component" value="Chromosome 2S"/>
</dbReference>
<dbReference type="InterPro" id="IPR036514">
    <property type="entry name" value="SGNH_hydro_sf"/>
</dbReference>
<proteinExistence type="predicted"/>
<name>A0A974DJE3_XENLA</name>
<reference evidence="2" key="1">
    <citation type="journal article" date="2016" name="Nature">
        <title>Genome evolution in the allotetraploid frog Xenopus laevis.</title>
        <authorList>
            <person name="Session A.M."/>
            <person name="Uno Y."/>
            <person name="Kwon T."/>
            <person name="Chapman J.A."/>
            <person name="Toyoda A."/>
            <person name="Takahashi S."/>
            <person name="Fukui A."/>
            <person name="Hikosaka A."/>
            <person name="Suzuki A."/>
            <person name="Kondo M."/>
            <person name="van Heeringen S.J."/>
            <person name="Quigley I."/>
            <person name="Heinz S."/>
            <person name="Ogino H."/>
            <person name="Ochi H."/>
            <person name="Hellsten U."/>
            <person name="Lyons J.B."/>
            <person name="Simakov O."/>
            <person name="Putnam N."/>
            <person name="Stites J."/>
            <person name="Kuroki Y."/>
            <person name="Tanaka T."/>
            <person name="Michiue T."/>
            <person name="Watanabe M."/>
            <person name="Bogdanovic O."/>
            <person name="Lister R."/>
            <person name="Georgiou G."/>
            <person name="Paranjpe S.S."/>
            <person name="van Kruijsbergen I."/>
            <person name="Shu S."/>
            <person name="Carlson J."/>
            <person name="Kinoshita T."/>
            <person name="Ohta Y."/>
            <person name="Mawaribuchi S."/>
            <person name="Jenkins J."/>
            <person name="Grimwood J."/>
            <person name="Schmutz J."/>
            <person name="Mitros T."/>
            <person name="Mozaffari S.V."/>
            <person name="Suzuki Y."/>
            <person name="Haramoto Y."/>
            <person name="Yamamoto T.S."/>
            <person name="Takagi C."/>
            <person name="Heald R."/>
            <person name="Miller K."/>
            <person name="Haudenschild C."/>
            <person name="Kitzman J."/>
            <person name="Nakayama T."/>
            <person name="Izutsu Y."/>
            <person name="Robert J."/>
            <person name="Fortriede J."/>
            <person name="Burns K."/>
            <person name="Lotay V."/>
            <person name="Karimi K."/>
            <person name="Yasuoka Y."/>
            <person name="Dichmann D.S."/>
            <person name="Flajnik M.F."/>
            <person name="Houston D.W."/>
            <person name="Shendure J."/>
            <person name="DuPasquier L."/>
            <person name="Vize P.D."/>
            <person name="Zorn A.M."/>
            <person name="Ito M."/>
            <person name="Marcotte E.M."/>
            <person name="Wallingford J.B."/>
            <person name="Ito Y."/>
            <person name="Asashima M."/>
            <person name="Ueno N."/>
            <person name="Matsuda Y."/>
            <person name="Veenstra G.J."/>
            <person name="Fujiyama A."/>
            <person name="Harland R.M."/>
            <person name="Taira M."/>
            <person name="Rokhsar D.S."/>
        </authorList>
    </citation>
    <scope>NUCLEOTIDE SEQUENCE [LARGE SCALE GENOMIC DNA]</scope>
    <source>
        <strain evidence="2">J</strain>
    </source>
</reference>
<dbReference type="CDD" id="cd00229">
    <property type="entry name" value="SGNH_hydrolase"/>
    <property type="match status" value="1"/>
</dbReference>